<proteinExistence type="predicted"/>
<evidence type="ECO:0000256" key="2">
    <source>
        <dbReference type="SAM" id="Phobius"/>
    </source>
</evidence>
<gene>
    <name evidence="3" type="ORF">FYJ51_05240</name>
</gene>
<feature type="compositionally biased region" description="Acidic residues" evidence="1">
    <location>
        <begin position="213"/>
        <end position="224"/>
    </location>
</feature>
<reference evidence="3 4" key="1">
    <citation type="submission" date="2019-08" db="EMBL/GenBank/DDBJ databases">
        <title>In-depth cultivation of the pig gut microbiome towards novel bacterial diversity and tailored functional studies.</title>
        <authorList>
            <person name="Wylensek D."/>
            <person name="Hitch T.C.A."/>
            <person name="Clavel T."/>
        </authorList>
    </citation>
    <scope>NUCLEOTIDE SEQUENCE [LARGE SCALE GENOMIC DNA]</scope>
    <source>
        <strain evidence="3 4">Oil+RF-744-GAM-WT-6</strain>
    </source>
</reference>
<evidence type="ECO:0000313" key="3">
    <source>
        <dbReference type="EMBL" id="MSS58304.1"/>
    </source>
</evidence>
<organism evidence="3 4">
    <name type="scientific">Stecheria intestinalis</name>
    <dbReference type="NCBI Taxonomy" id="2606630"/>
    <lineage>
        <taxon>Bacteria</taxon>
        <taxon>Bacillati</taxon>
        <taxon>Bacillota</taxon>
        <taxon>Erysipelotrichia</taxon>
        <taxon>Erysipelotrichales</taxon>
        <taxon>Erysipelotrichaceae</taxon>
        <taxon>Stecheria</taxon>
    </lineage>
</organism>
<feature type="region of interest" description="Disordered" evidence="1">
    <location>
        <begin position="188"/>
        <end position="224"/>
    </location>
</feature>
<feature type="transmembrane region" description="Helical" evidence="2">
    <location>
        <begin position="20"/>
        <end position="40"/>
    </location>
</feature>
<keyword evidence="2" id="KW-0472">Membrane</keyword>
<keyword evidence="2" id="KW-0812">Transmembrane</keyword>
<evidence type="ECO:0000256" key="1">
    <source>
        <dbReference type="SAM" id="MobiDB-lite"/>
    </source>
</evidence>
<dbReference type="Proteomes" id="UP000461880">
    <property type="component" value="Unassembled WGS sequence"/>
</dbReference>
<dbReference type="EMBL" id="VUMN01000009">
    <property type="protein sequence ID" value="MSS58304.1"/>
    <property type="molecule type" value="Genomic_DNA"/>
</dbReference>
<name>A0A7X2NRL7_9FIRM</name>
<dbReference type="AlphaFoldDB" id="A0A7X2NRL7"/>
<accession>A0A7X2NRL7</accession>
<comment type="caution">
    <text evidence="3">The sequence shown here is derived from an EMBL/GenBank/DDBJ whole genome shotgun (WGS) entry which is preliminary data.</text>
</comment>
<keyword evidence="4" id="KW-1185">Reference proteome</keyword>
<protein>
    <submittedName>
        <fullName evidence="3">Uncharacterized protein</fullName>
    </submittedName>
</protein>
<sequence>MAKTVRKKKKSRAYKRTRFVFWTVFILFITPFVILGYILLSAAGDTGKPILGNRYEGDLNPAIAEDQLKQISASVKGISGVEDTYCNLTAGTLRIYADISDDASSDTASSIASEIYDDVSSVLDPSVYFSQHDDMKMYDLEIHVYTQDSDADADNFVYVIETKTSSMDAPVTQLVSEPIDAALAEELRQKVEERNNPAPSASSAGDMNVSAGETEDTPSPDTTE</sequence>
<evidence type="ECO:0000313" key="4">
    <source>
        <dbReference type="Proteomes" id="UP000461880"/>
    </source>
</evidence>
<dbReference type="RefSeq" id="WP_154504023.1">
    <property type="nucleotide sequence ID" value="NZ_VUMN01000009.1"/>
</dbReference>
<keyword evidence="2" id="KW-1133">Transmembrane helix</keyword>